<evidence type="ECO:0000256" key="2">
    <source>
        <dbReference type="SAM" id="MobiDB-lite"/>
    </source>
</evidence>
<dbReference type="InterPro" id="IPR006652">
    <property type="entry name" value="Kelch_1"/>
</dbReference>
<evidence type="ECO:0000313" key="6">
    <source>
        <dbReference type="EMBL" id="MDQ9169538.1"/>
    </source>
</evidence>
<evidence type="ECO:0000313" key="7">
    <source>
        <dbReference type="Proteomes" id="UP001225596"/>
    </source>
</evidence>
<dbReference type="EMBL" id="JAUYVH010000001">
    <property type="protein sequence ID" value="MDQ9169538.1"/>
    <property type="molecule type" value="Genomic_DNA"/>
</dbReference>
<dbReference type="InterPro" id="IPR015202">
    <property type="entry name" value="GO-like_E_set"/>
</dbReference>
<dbReference type="InterPro" id="IPR009880">
    <property type="entry name" value="Glyoxal_oxidase_N"/>
</dbReference>
<dbReference type="Gene3D" id="2.60.40.10">
    <property type="entry name" value="Immunoglobulins"/>
    <property type="match status" value="1"/>
</dbReference>
<dbReference type="InterPro" id="IPR011043">
    <property type="entry name" value="Gal_Oxase/kelch_b-propeller"/>
</dbReference>
<dbReference type="CDD" id="cd02851">
    <property type="entry name" value="E_set_GO_C"/>
    <property type="match status" value="1"/>
</dbReference>
<proteinExistence type="predicted"/>
<evidence type="ECO:0000256" key="3">
    <source>
        <dbReference type="SAM" id="SignalP"/>
    </source>
</evidence>
<evidence type="ECO:0000259" key="4">
    <source>
        <dbReference type="Pfam" id="PF07250"/>
    </source>
</evidence>
<feature type="domain" description="Glyoxal oxidase N-terminal" evidence="4">
    <location>
        <begin position="118"/>
        <end position="393"/>
    </location>
</feature>
<dbReference type="Pfam" id="PF09118">
    <property type="entry name" value="GO-like_E_set"/>
    <property type="match status" value="1"/>
</dbReference>
<evidence type="ECO:0000256" key="1">
    <source>
        <dbReference type="ARBA" id="ARBA00022729"/>
    </source>
</evidence>
<dbReference type="SMART" id="SM00612">
    <property type="entry name" value="Kelch"/>
    <property type="match status" value="3"/>
</dbReference>
<organism evidence="6 7">
    <name type="scientific">Keguizhuia sedimenti</name>
    <dbReference type="NCBI Taxonomy" id="3064264"/>
    <lineage>
        <taxon>Bacteria</taxon>
        <taxon>Pseudomonadati</taxon>
        <taxon>Pseudomonadota</taxon>
        <taxon>Betaproteobacteria</taxon>
        <taxon>Burkholderiales</taxon>
        <taxon>Oxalobacteraceae</taxon>
        <taxon>Keguizhuia</taxon>
    </lineage>
</organism>
<dbReference type="PANTHER" id="PTHR32208:SF21">
    <property type="entry name" value="LOW QUALITY PROTEIN: ALDEHYDE OXIDASE GLOX-LIKE"/>
    <property type="match status" value="1"/>
</dbReference>
<dbReference type="InterPro" id="IPR013783">
    <property type="entry name" value="Ig-like_fold"/>
</dbReference>
<feature type="chain" id="PRO_5045803228" evidence="3">
    <location>
        <begin position="25"/>
        <end position="511"/>
    </location>
</feature>
<dbReference type="Gene3D" id="2.130.10.80">
    <property type="entry name" value="Galactose oxidase/kelch, beta-propeller"/>
    <property type="match status" value="1"/>
</dbReference>
<gene>
    <name evidence="6" type="ORF">Q8A64_03840</name>
</gene>
<keyword evidence="1 3" id="KW-0732">Signal</keyword>
<accession>A0ABU1BMI2</accession>
<evidence type="ECO:0000259" key="5">
    <source>
        <dbReference type="Pfam" id="PF09118"/>
    </source>
</evidence>
<dbReference type="InterPro" id="IPR037293">
    <property type="entry name" value="Gal_Oxidase_central_sf"/>
</dbReference>
<feature type="domain" description="Galactose oxidase-like Early set" evidence="5">
    <location>
        <begin position="416"/>
        <end position="510"/>
    </location>
</feature>
<dbReference type="SUPFAM" id="SSF81296">
    <property type="entry name" value="E set domains"/>
    <property type="match status" value="1"/>
</dbReference>
<feature type="signal peptide" evidence="3">
    <location>
        <begin position="1"/>
        <end position="24"/>
    </location>
</feature>
<sequence>MALRRNCLLFPSTLILLSTLSACGGGGGGGGSDNTLGPSSGGTSSKPMGQWSPVYEWPQVAINLTLMPDGKLMSWSRLYDNHTTAPDQPGEESAEVYLVDVPNGGIPTNFSYIPNPTTKIFCGGQTFLPDGRLFIAGGENAEGGSDHANIFDFRNNSWQRVADMNGRRWYPTTTTLANGDILTLGGTMTFAGVENNSVPQVWTTSGWRTLSSANYDVGEYPRMHLAPNGQVFKSGISPLSRYLDTSGTGNWTDVATLNHAGYRSYGSSVMYGDGKVLVMGGGDIAGTEAPTNTAEIIDLYDAEPAWKFTKPMHIARRQLNATIMADGKILVTGGMSGTGTNDASTAVLPAEMWDPETGNWTLLASMKIPRVYHSTALLLPDGRILSAGGGQPAALNGVDNHNAEIFSPPYLFKGPRPVITSAPQSVNYGQRFFVQTPDAGKVVKATWIRLGSVTHAFNMNQRINHLAVTPATGGLNIVAPSDSNLTPPGHYMLFLLNDKGVPSIARIIQIT</sequence>
<dbReference type="RefSeq" id="WP_338435439.1">
    <property type="nucleotide sequence ID" value="NZ_JAUYVH010000001.1"/>
</dbReference>
<name>A0ABU1BMI2_9BURK</name>
<feature type="compositionally biased region" description="Polar residues" evidence="2">
    <location>
        <begin position="33"/>
        <end position="47"/>
    </location>
</feature>
<dbReference type="Pfam" id="PF07250">
    <property type="entry name" value="Glyoxal_oxid_N"/>
    <property type="match status" value="1"/>
</dbReference>
<dbReference type="InterPro" id="IPR014756">
    <property type="entry name" value="Ig_E-set"/>
</dbReference>
<protein>
    <submittedName>
        <fullName evidence="6">DUF1929 domain-containing protein</fullName>
    </submittedName>
</protein>
<reference evidence="6 7" key="1">
    <citation type="submission" date="2023-08" db="EMBL/GenBank/DDBJ databases">
        <title>Oxalobacteraceae gen .nov., isolated from river sludge outside the plant.</title>
        <authorList>
            <person name="Zhao S.Y."/>
        </authorList>
    </citation>
    <scope>NUCLEOTIDE SEQUENCE [LARGE SCALE GENOMIC DNA]</scope>
    <source>
        <strain evidence="6 7">R-40</strain>
    </source>
</reference>
<dbReference type="PANTHER" id="PTHR32208">
    <property type="entry name" value="SECRETED PROTEIN-RELATED"/>
    <property type="match status" value="1"/>
</dbReference>
<keyword evidence="7" id="KW-1185">Reference proteome</keyword>
<dbReference type="Proteomes" id="UP001225596">
    <property type="component" value="Unassembled WGS sequence"/>
</dbReference>
<dbReference type="SUPFAM" id="SSF50965">
    <property type="entry name" value="Galactose oxidase, central domain"/>
    <property type="match status" value="1"/>
</dbReference>
<feature type="region of interest" description="Disordered" evidence="2">
    <location>
        <begin position="27"/>
        <end position="49"/>
    </location>
</feature>
<dbReference type="PROSITE" id="PS51257">
    <property type="entry name" value="PROKAR_LIPOPROTEIN"/>
    <property type="match status" value="1"/>
</dbReference>
<comment type="caution">
    <text evidence="6">The sequence shown here is derived from an EMBL/GenBank/DDBJ whole genome shotgun (WGS) entry which is preliminary data.</text>
</comment>